<gene>
    <name evidence="2" type="primary">ATP8</name>
</gene>
<evidence type="ECO:0000313" key="2">
    <source>
        <dbReference type="EMBL" id="WNO18574.1"/>
    </source>
</evidence>
<keyword evidence="1" id="KW-0472">Membrane</keyword>
<geneLocation type="mitochondrion" evidence="2"/>
<feature type="transmembrane region" description="Helical" evidence="1">
    <location>
        <begin position="7"/>
        <end position="29"/>
    </location>
</feature>
<protein>
    <submittedName>
        <fullName evidence="2">ATP synthase F0 subunit 8</fullName>
    </submittedName>
</protein>
<reference evidence="2" key="1">
    <citation type="submission" date="2021-10" db="EMBL/GenBank/DDBJ databases">
        <authorList>
            <person name="Qi Y."/>
            <person name="Zhong Z."/>
            <person name="Sun J."/>
        </authorList>
    </citation>
    <scope>NUCLEOTIDE SEQUENCE</scope>
</reference>
<sequence>MPQLGPMNWLFVYMFFWIIVLVFCIVMWWEFDVCFEISSCSLGDGEVKLTENLNWMW</sequence>
<keyword evidence="1" id="KW-0812">Transmembrane</keyword>
<name>A0AA96HRM9_9GAST</name>
<dbReference type="AlphaFoldDB" id="A0AA96HRM9"/>
<accession>A0AA96HRM9</accession>
<keyword evidence="1" id="KW-1133">Transmembrane helix</keyword>
<evidence type="ECO:0000256" key="1">
    <source>
        <dbReference type="SAM" id="Phobius"/>
    </source>
</evidence>
<keyword evidence="2" id="KW-0496">Mitochondrion</keyword>
<dbReference type="EMBL" id="OK493297">
    <property type="protein sequence ID" value="WNO18574.1"/>
    <property type="molecule type" value="Genomic_DNA"/>
</dbReference>
<proteinExistence type="predicted"/>
<organism evidence="2">
    <name type="scientific">Neolepetopsis sp</name>
    <dbReference type="NCBI Taxonomy" id="3071115"/>
    <lineage>
        <taxon>Eukaryota</taxon>
        <taxon>Metazoa</taxon>
        <taxon>Spiralia</taxon>
        <taxon>Lophotrochozoa</taxon>
        <taxon>Mollusca</taxon>
        <taxon>Gastropoda</taxon>
        <taxon>Patellogastropoda</taxon>
        <taxon>Lottioidea</taxon>
        <taxon>Neolepetopsidae</taxon>
        <taxon>Neolepetopsis</taxon>
    </lineage>
</organism>